<feature type="compositionally biased region" description="Basic and acidic residues" evidence="6">
    <location>
        <begin position="108"/>
        <end position="118"/>
    </location>
</feature>
<evidence type="ECO:0000313" key="8">
    <source>
        <dbReference type="Proteomes" id="UP000634136"/>
    </source>
</evidence>
<dbReference type="EMBL" id="JAAIUW010000004">
    <property type="protein sequence ID" value="KAF7833907.1"/>
    <property type="molecule type" value="Genomic_DNA"/>
</dbReference>
<dbReference type="FunFam" id="3.40.50.790:FF:000001">
    <property type="entry name" value="50S ribosomal protein L1"/>
    <property type="match status" value="1"/>
</dbReference>
<feature type="compositionally biased region" description="Polar residues" evidence="6">
    <location>
        <begin position="56"/>
        <end position="65"/>
    </location>
</feature>
<dbReference type="AlphaFoldDB" id="A0A834WXB6"/>
<evidence type="ECO:0000313" key="7">
    <source>
        <dbReference type="EMBL" id="KAF7833907.1"/>
    </source>
</evidence>
<dbReference type="GO" id="GO:0005840">
    <property type="term" value="C:ribosome"/>
    <property type="evidence" value="ECO:0007669"/>
    <property type="project" value="UniProtKB-KW"/>
</dbReference>
<evidence type="ECO:0000256" key="1">
    <source>
        <dbReference type="ARBA" id="ARBA00010531"/>
    </source>
</evidence>
<dbReference type="SUPFAM" id="SSF56808">
    <property type="entry name" value="Ribosomal protein L1"/>
    <property type="match status" value="1"/>
</dbReference>
<evidence type="ECO:0000256" key="5">
    <source>
        <dbReference type="ARBA" id="ARBA00082680"/>
    </source>
</evidence>
<feature type="compositionally biased region" description="Polar residues" evidence="6">
    <location>
        <begin position="81"/>
        <end position="92"/>
    </location>
</feature>
<dbReference type="GO" id="GO:1990904">
    <property type="term" value="C:ribonucleoprotein complex"/>
    <property type="evidence" value="ECO:0007669"/>
    <property type="project" value="UniProtKB-KW"/>
</dbReference>
<gene>
    <name evidence="7" type="ORF">G2W53_008766</name>
</gene>
<name>A0A834WXB6_9FABA</name>
<dbReference type="Gene3D" id="3.30.190.20">
    <property type="match status" value="2"/>
</dbReference>
<sequence length="449" mass="49725">MAALKLLLSQARRHCLTNHPSNFHTHFLIGSRRFLSSSSEPHESDSNPPPTNPPTRTSQPISIQPVSYPVKPKDPSPPDASQPSEAQSLNQSPAPPPPRGPTFASDSAESRRVLTREDIRYVKDAPSISPVSYPTRVAPLPEDKVTGANENEEIEKERRRIEEEGQLKRRIMRAAEEEKMKVPFPTFIKVKQKEKPPIFDLAEAIRQVKANAKAKFDETVEVHVRLGIESKRTELHYYMPLLLSFHKKITISTLWQAVRGTMILPHGAPKAVSVAVFAEGAEAEEARAAGADIVGGKELVEEIASGNNKLRVDKCFSTPRMAPHLGKIAQYLRKRRLMPDKKLGTLTSDIPGQLKELRKGRVEFKMESKSIVHAGIGKVSFTDEYLRDNIGAFMNALLLAKPAGLKKTSKYAGYVLSVHICSTMGPGFPVSIQSLSRAADNYKSLHLVS</sequence>
<dbReference type="InterPro" id="IPR028364">
    <property type="entry name" value="Ribosomal_uL1/biogenesis"/>
</dbReference>
<keyword evidence="3" id="KW-0687">Ribonucleoprotein</keyword>
<keyword evidence="2 7" id="KW-0689">Ribosomal protein</keyword>
<dbReference type="Proteomes" id="UP000634136">
    <property type="component" value="Unassembled WGS sequence"/>
</dbReference>
<dbReference type="InterPro" id="IPR023674">
    <property type="entry name" value="Ribosomal_uL1-like"/>
</dbReference>
<comment type="function">
    <text evidence="4">This protein binds directly to 23S ribosomal RNA.</text>
</comment>
<evidence type="ECO:0000256" key="3">
    <source>
        <dbReference type="ARBA" id="ARBA00023274"/>
    </source>
</evidence>
<dbReference type="PANTHER" id="PTHR36427:SF4">
    <property type="entry name" value="RIBOSOMAL PROTEIN L1P_L10E FAMILY"/>
    <property type="match status" value="1"/>
</dbReference>
<evidence type="ECO:0000256" key="6">
    <source>
        <dbReference type="SAM" id="MobiDB-lite"/>
    </source>
</evidence>
<evidence type="ECO:0000256" key="4">
    <source>
        <dbReference type="ARBA" id="ARBA00057875"/>
    </source>
</evidence>
<comment type="similarity">
    <text evidence="1">Belongs to the universal ribosomal protein uL1 family.</text>
</comment>
<dbReference type="CDD" id="cd00403">
    <property type="entry name" value="Ribosomal_L1"/>
    <property type="match status" value="1"/>
</dbReference>
<dbReference type="PANTHER" id="PTHR36427">
    <property type="entry name" value="54S RIBOSOMAL PROTEIN L1, MITOCHONDRIAL"/>
    <property type="match status" value="1"/>
</dbReference>
<comment type="caution">
    <text evidence="7">The sequence shown here is derived from an EMBL/GenBank/DDBJ whole genome shotgun (WGS) entry which is preliminary data.</text>
</comment>
<organism evidence="7 8">
    <name type="scientific">Senna tora</name>
    <dbReference type="NCBI Taxonomy" id="362788"/>
    <lineage>
        <taxon>Eukaryota</taxon>
        <taxon>Viridiplantae</taxon>
        <taxon>Streptophyta</taxon>
        <taxon>Embryophyta</taxon>
        <taxon>Tracheophyta</taxon>
        <taxon>Spermatophyta</taxon>
        <taxon>Magnoliopsida</taxon>
        <taxon>eudicotyledons</taxon>
        <taxon>Gunneridae</taxon>
        <taxon>Pentapetalae</taxon>
        <taxon>rosids</taxon>
        <taxon>fabids</taxon>
        <taxon>Fabales</taxon>
        <taxon>Fabaceae</taxon>
        <taxon>Caesalpinioideae</taxon>
        <taxon>Cassia clade</taxon>
        <taxon>Senna</taxon>
    </lineage>
</organism>
<reference evidence="7" key="1">
    <citation type="submission" date="2020-09" db="EMBL/GenBank/DDBJ databases">
        <title>Genome-Enabled Discovery of Anthraquinone Biosynthesis in Senna tora.</title>
        <authorList>
            <person name="Kang S.-H."/>
            <person name="Pandey R.P."/>
            <person name="Lee C.-M."/>
            <person name="Sim J.-S."/>
            <person name="Jeong J.-T."/>
            <person name="Choi B.-S."/>
            <person name="Jung M."/>
            <person name="Ginzburg D."/>
            <person name="Zhao K."/>
            <person name="Won S.Y."/>
            <person name="Oh T.-J."/>
            <person name="Yu Y."/>
            <person name="Kim N.-H."/>
            <person name="Lee O.R."/>
            <person name="Lee T.-H."/>
            <person name="Bashyal P."/>
            <person name="Kim T.-S."/>
            <person name="Lee W.-H."/>
            <person name="Kawkins C."/>
            <person name="Kim C.-K."/>
            <person name="Kim J.S."/>
            <person name="Ahn B.O."/>
            <person name="Rhee S.Y."/>
            <person name="Sohng J.K."/>
        </authorList>
    </citation>
    <scope>NUCLEOTIDE SEQUENCE</scope>
    <source>
        <tissue evidence="7">Leaf</tissue>
    </source>
</reference>
<protein>
    <recommendedName>
        <fullName evidence="5">CL1</fullName>
    </recommendedName>
</protein>
<keyword evidence="8" id="KW-1185">Reference proteome</keyword>
<dbReference type="Gene3D" id="3.40.50.790">
    <property type="match status" value="1"/>
</dbReference>
<proteinExistence type="inferred from homology"/>
<dbReference type="InterPro" id="IPR016095">
    <property type="entry name" value="Ribosomal_uL1_3-a/b-sand"/>
</dbReference>
<feature type="region of interest" description="Disordered" evidence="6">
    <location>
        <begin position="36"/>
        <end position="118"/>
    </location>
</feature>
<dbReference type="Pfam" id="PF00687">
    <property type="entry name" value="Ribosomal_L1"/>
    <property type="match status" value="1"/>
</dbReference>
<accession>A0A834WXB6</accession>
<dbReference type="OrthoDB" id="1747252at2759"/>
<evidence type="ECO:0000256" key="2">
    <source>
        <dbReference type="ARBA" id="ARBA00022980"/>
    </source>
</evidence>